<gene>
    <name evidence="3" type="primary">ftsH</name>
</gene>
<evidence type="ECO:0000259" key="2">
    <source>
        <dbReference type="SMART" id="SM00382"/>
    </source>
</evidence>
<name>A0A2Z6BEL5_9CHLO</name>
<keyword evidence="1" id="KW-0472">Membrane</keyword>
<dbReference type="InterPro" id="IPR003593">
    <property type="entry name" value="AAA+_ATPase"/>
</dbReference>
<keyword evidence="3" id="KW-0132">Cell division</keyword>
<dbReference type="InterPro" id="IPR003959">
    <property type="entry name" value="ATPase_AAA_core"/>
</dbReference>
<feature type="transmembrane region" description="Helical" evidence="1">
    <location>
        <begin position="1133"/>
        <end position="1155"/>
    </location>
</feature>
<feature type="transmembrane region" description="Helical" evidence="1">
    <location>
        <begin position="209"/>
        <end position="226"/>
    </location>
</feature>
<accession>A0A2Z6BEL5</accession>
<keyword evidence="3" id="KW-0131">Cell cycle</keyword>
<dbReference type="InterPro" id="IPR050168">
    <property type="entry name" value="AAA_ATPase_domain"/>
</dbReference>
<dbReference type="InterPro" id="IPR027417">
    <property type="entry name" value="P-loop_NTPase"/>
</dbReference>
<dbReference type="Pfam" id="PF00004">
    <property type="entry name" value="AAA"/>
    <property type="match status" value="2"/>
</dbReference>
<dbReference type="SMART" id="SM00382">
    <property type="entry name" value="AAA"/>
    <property type="match status" value="1"/>
</dbReference>
<feature type="transmembrane region" description="Helical" evidence="1">
    <location>
        <begin position="179"/>
        <end position="197"/>
    </location>
</feature>
<dbReference type="GO" id="GO:0016887">
    <property type="term" value="F:ATP hydrolysis activity"/>
    <property type="evidence" value="ECO:0007669"/>
    <property type="project" value="InterPro"/>
</dbReference>
<dbReference type="PROSITE" id="PS00674">
    <property type="entry name" value="AAA"/>
    <property type="match status" value="1"/>
</dbReference>
<geneLocation type="chloroplast" evidence="3"/>
<sequence length="1886" mass="227975">MNYNKLTRRLINYILHVKVHFIIKLKLFKNLFLFKRNLYNILIKNYVNKYRQKVILKFKKKTPILLFKLNEYKIKFERNRNIILNYINKLFKVIKYILEFIKKKIVKYLTSEIVIKDTDTYIKEVIFRRDSLVSSIAKDLDIEYALIAKRQNFYKIKLSIWDIPYDSLFFLFIQKLKNFRIQIVIWSIYHYIYFFFYKKIPYLYNSLKERIFGFYYFFIGEIPYLYSSLKERILDFCYFLIDEIPFVYDFLKKLIFYLYHFITKKIRIPTVYDILTEYIPFLYFFLKKRIPLLFYSLVEKIKGFIKNKTYKNIFNNYYYYSKLYYNIIKNIIYKICVYNYYIKLCYNFIRNIIYKIYKNGYFQYYSQYYNKAFHNFLNYYNPYWFFLRRYKEITTIYKHLYKHKKKLIEYIRVTFIYETRALDIDPKLVISILILQISFLFSFYKRRSFNTTIYDTTKMSQINKNIKNHAKDKKKIWDIEDDLPSRMFINKRKEKYLTKNEIPFLSLKSLELEKDKNQILQRPQRKLNRKIFQLSPGRSKKFIGYKFPEFNILKRNQSNRIIKEIPKKAFINPYPKEFLRHEIQNTKLGIKDVDYKLKNFKLTYSMHQNNEDFIDEYFAALAKNADLEGYTFKHDFPGLYEDPSLKLTKKESFSFFKMFKKKKEQKTEQKKDTKKENISNNKEDDVIGIKKTADGHLIIPSAYRKLITFLRHFTTKIVSRFGDDEWELFNIARGNFTYNKIYKGPVFKLNKNRDVIFQNKMNNSLNLRKMLTPNYSRRIKRVNRILSHHIYTNKYSSDTEERNILSRRVKRGKPGFMDSEGNFYFQLDVRHKIKKMLEFHLREDVNIHAIDLHRVYKHGSSERVDDSTNLYLEPYRLGWSVGEAPYSRDSSHNIDIRTLPGEVKNTKAHFNWLYKKYRRFIDVPNFNPTKPKETLKYDMTSALIFLPEPGMGENMIFTNNVIKAILTFKKKQYESDIETYKRNKIRTQLKETLDSSSYLKNENNKVISLKDFLMCNLLPIDDDRGKKKYYHSFYYEKKKNKKPLKLVARILLTPFIVIIIIIKKFNFSKFPSFLIKNILAVNWKFFRFLERYTEFLGPINAYFDILEFSIFSNRYVYNHYDTSYLLLKETSTFLSTIWFLIYLSAMNFAIVYILYKYIIYMVRWLFKILFNSMIDAVELKGGFGEGEMIQYFTLEVAGFNFDNSKNERTLWEYIQEWIDTWFKKSQFNPYKIHYEKDIRKKVFLSNVIGSEDYLHYFDHVFKLLGDNQILYRPRSEAFKMLLEKESKIHMMLAGSSGTGKTHFVKALGGELDVPVLIYSPNDYTGSRETQLVKLFAKARQMAPCIVFIDEIDSLAQKRKNLTNIEPTEWMAREKMFENIVSPEKRKRIKPVSKNPSLFRDLPNEEGLSYAQSVGRQVYDSYKEYLDERHENRRTLFRLLLETDAITRQNKLENKKLYNRKNIILMGATNRVDLIDHALLRPGRFATTVYFTLPSRDRRRQVFLNHANPFVIDPNFKWDYFLDLTKGWSNAQIALLLKTSSMKALTWQKKTQSYIDIKHNNKTVSSSINSVLGISFVNLNLNKKKKKYASHLERRLYMEASRFFLEFIFDYLDNKEIFSLEERKDELEDKIQKKKITDICMNGNFTKRDFEHFLICLFGAKIGEFYYLLNIKKEISPFITLGSKINDKFGLIFIMIMQKFWNFYSSKLINQKGASNSLQDFELQKGRSDFFVENLYYTRIQSLYSQALYKRELEYEWILDIFFSILINRTEKSSEWHLFFHTAYKQPMKYYNKKIKIRLEFFIKEHVIRWSNTQNFVHKDIGQNEEEQEAYELTLNALTIGVDLLKKNSIIIEFFVDLLRRHKYIRAVDAVQYLKQYLKDNNLSINV</sequence>
<dbReference type="Gene3D" id="1.10.8.60">
    <property type="match status" value="1"/>
</dbReference>
<dbReference type="Gene3D" id="3.40.50.300">
    <property type="entry name" value="P-loop containing nucleotide triphosphate hydrolases"/>
    <property type="match status" value="2"/>
</dbReference>
<dbReference type="SUPFAM" id="SSF52540">
    <property type="entry name" value="P-loop containing nucleoside triphosphate hydrolases"/>
    <property type="match status" value="1"/>
</dbReference>
<dbReference type="EMBL" id="AP018372">
    <property type="protein sequence ID" value="BBD20168.1"/>
    <property type="molecule type" value="Genomic_DNA"/>
</dbReference>
<dbReference type="PANTHER" id="PTHR23077">
    <property type="entry name" value="AAA-FAMILY ATPASE"/>
    <property type="match status" value="1"/>
</dbReference>
<dbReference type="RefSeq" id="YP_009478261.1">
    <property type="nucleotide sequence ID" value="NC_037479.1"/>
</dbReference>
<dbReference type="GeneID" id="36487590"/>
<evidence type="ECO:0000256" key="1">
    <source>
        <dbReference type="SAM" id="Phobius"/>
    </source>
</evidence>
<dbReference type="InterPro" id="IPR003960">
    <property type="entry name" value="ATPase_AAA_CS"/>
</dbReference>
<evidence type="ECO:0000313" key="3">
    <source>
        <dbReference type="EMBL" id="BBD20168.1"/>
    </source>
</evidence>
<keyword evidence="3" id="KW-0150">Chloroplast</keyword>
<keyword evidence="1" id="KW-0812">Transmembrane</keyword>
<organism evidence="3">
    <name type="scientific">Prototheca stagnorum</name>
    <dbReference type="NCBI Taxonomy" id="215448"/>
    <lineage>
        <taxon>Eukaryota</taxon>
        <taxon>Viridiplantae</taxon>
        <taxon>Chlorophyta</taxon>
        <taxon>core chlorophytes</taxon>
        <taxon>Trebouxiophyceae</taxon>
        <taxon>Chlorellales</taxon>
        <taxon>Chlorellaceae</taxon>
        <taxon>Prototheca</taxon>
    </lineage>
</organism>
<keyword evidence="3" id="KW-0934">Plastid</keyword>
<feature type="transmembrane region" description="Helical" evidence="1">
    <location>
        <begin position="1046"/>
        <end position="1062"/>
    </location>
</feature>
<feature type="domain" description="AAA+ ATPase" evidence="2">
    <location>
        <begin position="1286"/>
        <end position="1494"/>
    </location>
</feature>
<proteinExistence type="predicted"/>
<reference evidence="3" key="1">
    <citation type="journal article" date="2018" name="Sci. Rep.">
        <title>Multiple losses of photosynthesis and convergent reductive genome evolution in the colourless green algae Prototheca.</title>
        <authorList>
            <person name="Suzuki S."/>
            <person name="Endoh R."/>
            <person name="Manabe R.I."/>
            <person name="Ohkuma M."/>
            <person name="Hirakawa Y."/>
        </authorList>
    </citation>
    <scope>NUCLEOTIDE SEQUENCE</scope>
    <source>
        <strain evidence="3">JCM 9641</strain>
    </source>
</reference>
<dbReference type="GO" id="GO:0005524">
    <property type="term" value="F:ATP binding"/>
    <property type="evidence" value="ECO:0007669"/>
    <property type="project" value="InterPro"/>
</dbReference>
<dbReference type="PANTHER" id="PTHR23077:SF198">
    <property type="entry name" value="ATP-DEPENDENT ZINC METALLOPROTEASE FTSH"/>
    <property type="match status" value="1"/>
</dbReference>
<protein>
    <submittedName>
        <fullName evidence="3">Cell division protein</fullName>
    </submittedName>
</protein>
<keyword evidence="1" id="KW-1133">Transmembrane helix</keyword>
<dbReference type="CDD" id="cd19481">
    <property type="entry name" value="RecA-like_protease"/>
    <property type="match status" value="1"/>
</dbReference>
<dbReference type="GO" id="GO:0051301">
    <property type="term" value="P:cell division"/>
    <property type="evidence" value="ECO:0007669"/>
    <property type="project" value="UniProtKB-KW"/>
</dbReference>